<dbReference type="InterPro" id="IPR014284">
    <property type="entry name" value="RNA_pol_sigma-70_dom"/>
</dbReference>
<dbReference type="Pfam" id="PF04542">
    <property type="entry name" value="Sigma70_r2"/>
    <property type="match status" value="1"/>
</dbReference>
<evidence type="ECO:0000256" key="1">
    <source>
        <dbReference type="ARBA" id="ARBA00011344"/>
    </source>
</evidence>
<feature type="domain" description="RNA polymerase sigma factor 70 region 4 type 2" evidence="3">
    <location>
        <begin position="105"/>
        <end position="154"/>
    </location>
</feature>
<dbReference type="SUPFAM" id="SSF88659">
    <property type="entry name" value="Sigma3 and sigma4 domains of RNA polymerase sigma factors"/>
    <property type="match status" value="1"/>
</dbReference>
<dbReference type="InterPro" id="IPR013325">
    <property type="entry name" value="RNA_pol_sigma_r2"/>
</dbReference>
<dbReference type="AlphaFoldDB" id="A0A2U8W9V6"/>
<dbReference type="PANTHER" id="PTHR30173">
    <property type="entry name" value="SIGMA 19 FACTOR"/>
    <property type="match status" value="1"/>
</dbReference>
<dbReference type="InterPro" id="IPR032710">
    <property type="entry name" value="NTF2-like_dom_sf"/>
</dbReference>
<dbReference type="Gene3D" id="1.10.10.10">
    <property type="entry name" value="Winged helix-like DNA-binding domain superfamily/Winged helix DNA-binding domain"/>
    <property type="match status" value="1"/>
</dbReference>
<dbReference type="InterPro" id="IPR013324">
    <property type="entry name" value="RNA_pol_sigma_r3/r4-like"/>
</dbReference>
<dbReference type="Pfam" id="PF08281">
    <property type="entry name" value="Sigma70_r4_2"/>
    <property type="match status" value="1"/>
</dbReference>
<dbReference type="InterPro" id="IPR013249">
    <property type="entry name" value="RNA_pol_sigma70_r4_t2"/>
</dbReference>
<feature type="domain" description="RNA polymerase sigma-70 region 2" evidence="2">
    <location>
        <begin position="11"/>
        <end position="74"/>
    </location>
</feature>
<dbReference type="GO" id="GO:0006352">
    <property type="term" value="P:DNA-templated transcription initiation"/>
    <property type="evidence" value="ECO:0007669"/>
    <property type="project" value="InterPro"/>
</dbReference>
<dbReference type="NCBIfam" id="TIGR02937">
    <property type="entry name" value="sigma70-ECF"/>
    <property type="match status" value="1"/>
</dbReference>
<dbReference type="GO" id="GO:0016987">
    <property type="term" value="F:sigma factor activity"/>
    <property type="evidence" value="ECO:0007669"/>
    <property type="project" value="InterPro"/>
</dbReference>
<dbReference type="GO" id="GO:0003677">
    <property type="term" value="F:DNA binding"/>
    <property type="evidence" value="ECO:0007669"/>
    <property type="project" value="InterPro"/>
</dbReference>
<dbReference type="Gene3D" id="3.10.450.50">
    <property type="match status" value="1"/>
</dbReference>
<dbReference type="EMBL" id="CP029550">
    <property type="protein sequence ID" value="AWN42924.1"/>
    <property type="molecule type" value="Genomic_DNA"/>
</dbReference>
<protein>
    <submittedName>
        <fullName evidence="4">RNA polymerase sigma factor SigJ</fullName>
    </submittedName>
</protein>
<dbReference type="Proteomes" id="UP000245926">
    <property type="component" value="Chromosome"/>
</dbReference>
<gene>
    <name evidence="4" type="ORF">DK389_23515</name>
</gene>
<dbReference type="PANTHER" id="PTHR30173:SF43">
    <property type="entry name" value="ECF RNA POLYMERASE SIGMA FACTOR SIGI-RELATED"/>
    <property type="match status" value="1"/>
</dbReference>
<dbReference type="InterPro" id="IPR036388">
    <property type="entry name" value="WH-like_DNA-bd_sf"/>
</dbReference>
<evidence type="ECO:0000259" key="3">
    <source>
        <dbReference type="Pfam" id="PF08281"/>
    </source>
</evidence>
<dbReference type="InterPro" id="IPR052704">
    <property type="entry name" value="ECF_Sigma-70_Domain"/>
</dbReference>
<organism evidence="4 5">
    <name type="scientific">Methylobacterium durans</name>
    <dbReference type="NCBI Taxonomy" id="2202825"/>
    <lineage>
        <taxon>Bacteria</taxon>
        <taxon>Pseudomonadati</taxon>
        <taxon>Pseudomonadota</taxon>
        <taxon>Alphaproteobacteria</taxon>
        <taxon>Hyphomicrobiales</taxon>
        <taxon>Methylobacteriaceae</taxon>
        <taxon>Methylobacterium</taxon>
    </lineage>
</organism>
<name>A0A2U8W9V6_9HYPH</name>
<evidence type="ECO:0000313" key="5">
    <source>
        <dbReference type="Proteomes" id="UP000245926"/>
    </source>
</evidence>
<dbReference type="SUPFAM" id="SSF54427">
    <property type="entry name" value="NTF2-like"/>
    <property type="match status" value="1"/>
</dbReference>
<reference evidence="5" key="1">
    <citation type="submission" date="2018-05" db="EMBL/GenBank/DDBJ databases">
        <title>Complete Genome Sequence of Methylobacterium sp. 17SD2-17.</title>
        <authorList>
            <person name="Srinivasan S."/>
        </authorList>
    </citation>
    <scope>NUCLEOTIDE SEQUENCE [LARGE SCALE GENOMIC DNA]</scope>
    <source>
        <strain evidence="5">17SD2-17</strain>
    </source>
</reference>
<evidence type="ECO:0000259" key="2">
    <source>
        <dbReference type="Pfam" id="PF04542"/>
    </source>
</evidence>
<keyword evidence="5" id="KW-1185">Reference proteome</keyword>
<comment type="subunit">
    <text evidence="1">Interacts transiently with the RNA polymerase catalytic core formed by RpoA, RpoB, RpoC and RpoZ (2 alpha, 1 beta, 1 beta' and 1 omega subunit) to form the RNA polymerase holoenzyme that can initiate transcription.</text>
</comment>
<dbReference type="InterPro" id="IPR007627">
    <property type="entry name" value="RNA_pol_sigma70_r2"/>
</dbReference>
<dbReference type="OrthoDB" id="9794372at2"/>
<evidence type="ECO:0000313" key="4">
    <source>
        <dbReference type="EMBL" id="AWN42924.1"/>
    </source>
</evidence>
<dbReference type="RefSeq" id="WP_109893226.1">
    <property type="nucleotide sequence ID" value="NZ_CP029550.1"/>
</dbReference>
<accession>A0A2U8W9V6</accession>
<dbReference type="Gene3D" id="1.10.1740.10">
    <property type="match status" value="1"/>
</dbReference>
<sequence length="299" mass="33405">MSMADDPTDVFEAERARLVRLAYRMLGSVGEAEDIVQDAWLRWRRVNHTSIASPGAFLSRTVTRLCLDVMKSARARRETYVGTWLPEPVDLSFDQDPQDDLTLTLMLALERLSPLERAAFLLHDVFGVPLDEVAETLEREAPAVRQLASRARKHVQAARPRFPMDPRDGARIAKAFFEASSTGDVATLRTLLADAVVVHSDGGGKAYAFPRPIVGIDRVIRLYHGMKRKAWIQEAQKLRDLWIDGLPGYFSLEPGGTYQTVALEIEHGLIVGVYFTRNPDKLRRLVDLFGGDAATPTAH</sequence>
<dbReference type="SUPFAM" id="SSF88946">
    <property type="entry name" value="Sigma2 domain of RNA polymerase sigma factors"/>
    <property type="match status" value="1"/>
</dbReference>
<dbReference type="KEGG" id="mets:DK389_23515"/>
<proteinExistence type="predicted"/>
<dbReference type="NCBIfam" id="NF007214">
    <property type="entry name" value="PRK09636.1"/>
    <property type="match status" value="1"/>
</dbReference>